<dbReference type="NCBIfam" id="TIGR01777">
    <property type="entry name" value="yfcH"/>
    <property type="match status" value="1"/>
</dbReference>
<evidence type="ECO:0000313" key="5">
    <source>
        <dbReference type="Proteomes" id="UP000603200"/>
    </source>
</evidence>
<reference evidence="4 5" key="1">
    <citation type="submission" date="2021-01" db="EMBL/GenBank/DDBJ databases">
        <title>Whole genome shotgun sequence of Actinoplanes humidus NBRC 14915.</title>
        <authorList>
            <person name="Komaki H."/>
            <person name="Tamura T."/>
        </authorList>
    </citation>
    <scope>NUCLEOTIDE SEQUENCE [LARGE SCALE GENOMIC DNA]</scope>
    <source>
        <strain evidence="4 5">NBRC 14915</strain>
    </source>
</reference>
<comment type="caution">
    <text evidence="4">The sequence shown here is derived from an EMBL/GenBank/DDBJ whole genome shotgun (WGS) entry which is preliminary data.</text>
</comment>
<proteinExistence type="inferred from homology"/>
<dbReference type="InterPro" id="IPR001509">
    <property type="entry name" value="Epimerase_deHydtase"/>
</dbReference>
<comment type="similarity">
    <text evidence="1">Belongs to the NAD(P)-dependent epimerase/dehydratase family. SDR39U1 subfamily.</text>
</comment>
<dbReference type="PANTHER" id="PTHR11092:SF0">
    <property type="entry name" value="EPIMERASE FAMILY PROTEIN SDR39U1"/>
    <property type="match status" value="1"/>
</dbReference>
<dbReference type="Pfam" id="PF08338">
    <property type="entry name" value="DUF1731"/>
    <property type="match status" value="1"/>
</dbReference>
<dbReference type="SUPFAM" id="SSF51735">
    <property type="entry name" value="NAD(P)-binding Rossmann-fold domains"/>
    <property type="match status" value="1"/>
</dbReference>
<evidence type="ECO:0000313" key="4">
    <source>
        <dbReference type="EMBL" id="GIE17603.1"/>
    </source>
</evidence>
<dbReference type="EMBL" id="BOMN01000010">
    <property type="protein sequence ID" value="GIE17603.1"/>
    <property type="molecule type" value="Genomic_DNA"/>
</dbReference>
<dbReference type="InterPro" id="IPR010099">
    <property type="entry name" value="SDR39U1"/>
</dbReference>
<feature type="domain" description="NAD-dependent epimerase/dehydratase" evidence="2">
    <location>
        <begin position="6"/>
        <end position="132"/>
    </location>
</feature>
<feature type="domain" description="DUF1731" evidence="3">
    <location>
        <begin position="253"/>
        <end position="298"/>
    </location>
</feature>
<dbReference type="CDD" id="cd05242">
    <property type="entry name" value="SDR_a8"/>
    <property type="match status" value="1"/>
</dbReference>
<protein>
    <submittedName>
        <fullName evidence="4">Epimerase</fullName>
    </submittedName>
</protein>
<sequence>MVTMRILMAGASGFLGTHLAERLRSSGHDIVRLVRRPASGPDEVTWQPSTGQVDPACLVAADAVINLGGAGVGDKRWTASYKSLIRSSRVDSTGTLAHAIRKLPAEDRPKVLLQSSAVGWYGDTGDREVTEEAPAGSGFLSDVCRVWEAAARPAEDAGVRVALMRTGLPLDQHGGLLKPQMPLFKLGGGAKLGSGKQWVPWIALTDWLDAVEFLLERDDVSGPVNLVGPAPATNAEFTRTLGKVLHRPALLQVPGIALHVALGGFADEALRSQRVLPGVLERAGFAYSYPTLEAALRAAVGEETPAVA</sequence>
<dbReference type="PANTHER" id="PTHR11092">
    <property type="entry name" value="SUGAR NUCLEOTIDE EPIMERASE RELATED"/>
    <property type="match status" value="1"/>
</dbReference>
<keyword evidence="5" id="KW-1185">Reference proteome</keyword>
<dbReference type="Proteomes" id="UP000603200">
    <property type="component" value="Unassembled WGS sequence"/>
</dbReference>
<evidence type="ECO:0000256" key="1">
    <source>
        <dbReference type="ARBA" id="ARBA00009353"/>
    </source>
</evidence>
<evidence type="ECO:0000259" key="2">
    <source>
        <dbReference type="Pfam" id="PF01370"/>
    </source>
</evidence>
<evidence type="ECO:0000259" key="3">
    <source>
        <dbReference type="Pfam" id="PF08338"/>
    </source>
</evidence>
<accession>A0ABQ3ZGG8</accession>
<dbReference type="InterPro" id="IPR036291">
    <property type="entry name" value="NAD(P)-bd_dom_sf"/>
</dbReference>
<dbReference type="InterPro" id="IPR013549">
    <property type="entry name" value="DUF1731"/>
</dbReference>
<dbReference type="Pfam" id="PF01370">
    <property type="entry name" value="Epimerase"/>
    <property type="match status" value="1"/>
</dbReference>
<organism evidence="4 5">
    <name type="scientific">Winogradskya humida</name>
    <dbReference type="NCBI Taxonomy" id="113566"/>
    <lineage>
        <taxon>Bacteria</taxon>
        <taxon>Bacillati</taxon>
        <taxon>Actinomycetota</taxon>
        <taxon>Actinomycetes</taxon>
        <taxon>Micromonosporales</taxon>
        <taxon>Micromonosporaceae</taxon>
        <taxon>Winogradskya</taxon>
    </lineage>
</organism>
<dbReference type="Gene3D" id="3.40.50.720">
    <property type="entry name" value="NAD(P)-binding Rossmann-like Domain"/>
    <property type="match status" value="1"/>
</dbReference>
<gene>
    <name evidence="4" type="ORF">Ahu01nite_007050</name>
</gene>
<name>A0ABQ3ZGG8_9ACTN</name>